<evidence type="ECO:0000313" key="2">
    <source>
        <dbReference type="EMBL" id="MBP2187747.1"/>
    </source>
</evidence>
<comment type="caution">
    <text evidence="2">The sequence shown here is derived from an EMBL/GenBank/DDBJ whole genome shotgun (WGS) entry which is preliminary data.</text>
</comment>
<organism evidence="2 3">
    <name type="scientific">Nocardia goodfellowii</name>
    <dbReference type="NCBI Taxonomy" id="882446"/>
    <lineage>
        <taxon>Bacteria</taxon>
        <taxon>Bacillati</taxon>
        <taxon>Actinomycetota</taxon>
        <taxon>Actinomycetes</taxon>
        <taxon>Mycobacteriales</taxon>
        <taxon>Nocardiaceae</taxon>
        <taxon>Nocardia</taxon>
    </lineage>
</organism>
<keyword evidence="3" id="KW-1185">Reference proteome</keyword>
<accession>A0ABS4Q7T2</accession>
<protein>
    <submittedName>
        <fullName evidence="2">Nuclease of putative toxin-antitoxin system</fullName>
    </submittedName>
</protein>
<dbReference type="RefSeq" id="WP_209884542.1">
    <property type="nucleotide sequence ID" value="NZ_JAGGMR010000001.1"/>
</dbReference>
<reference evidence="2 3" key="1">
    <citation type="submission" date="2021-03" db="EMBL/GenBank/DDBJ databases">
        <title>Sequencing the genomes of 1000 actinobacteria strains.</title>
        <authorList>
            <person name="Klenk H.-P."/>
        </authorList>
    </citation>
    <scope>NUCLEOTIDE SEQUENCE [LARGE SCALE GENOMIC DNA]</scope>
    <source>
        <strain evidence="2 3">DSM 45516</strain>
    </source>
</reference>
<sequence length="65" mass="7185">MKFLVDAQLPRKLATFLAEAGHDVVHTSELDLGNRTPDGAIAELADRDGRIVVTKDNDFFTRSTQ</sequence>
<dbReference type="Pfam" id="PF18480">
    <property type="entry name" value="DUF5615"/>
    <property type="match status" value="1"/>
</dbReference>
<dbReference type="EMBL" id="JAGGMR010000001">
    <property type="protein sequence ID" value="MBP2187747.1"/>
    <property type="molecule type" value="Genomic_DNA"/>
</dbReference>
<evidence type="ECO:0000259" key="1">
    <source>
        <dbReference type="Pfam" id="PF18480"/>
    </source>
</evidence>
<dbReference type="InterPro" id="IPR041049">
    <property type="entry name" value="DUF5615"/>
</dbReference>
<gene>
    <name evidence="2" type="ORF">BJ987_000648</name>
</gene>
<name>A0ABS4Q7T2_9NOCA</name>
<dbReference type="Proteomes" id="UP001519325">
    <property type="component" value="Unassembled WGS sequence"/>
</dbReference>
<evidence type="ECO:0000313" key="3">
    <source>
        <dbReference type="Proteomes" id="UP001519325"/>
    </source>
</evidence>
<feature type="domain" description="DUF5615" evidence="1">
    <location>
        <begin position="1"/>
        <end position="63"/>
    </location>
</feature>
<proteinExistence type="predicted"/>